<evidence type="ECO:0000256" key="2">
    <source>
        <dbReference type="ARBA" id="ARBA00006966"/>
    </source>
</evidence>
<dbReference type="InterPro" id="IPR001597">
    <property type="entry name" value="ArAA_b-elim_lyase/Thr_aldolase"/>
</dbReference>
<comment type="similarity">
    <text evidence="2">Belongs to the threonine aldolase family.</text>
</comment>
<dbReference type="Pfam" id="PF01212">
    <property type="entry name" value="Beta_elim_lyase"/>
    <property type="match status" value="1"/>
</dbReference>
<sequence>MDPVEVRRSCRRFLSAPPRHNMRERLLALAARPEADSDTVDLYGDGGPVAAVESRVAELLGKPAARWVSTGVIAQQAALRTWVERTGRAVVALHPLSHLDRDEGSAYERLHGLRPLRVGDLTPYTVDDLEATGETPGVVTVELPLRYAGLLLPDWDDLVAISQWCRERRIPLHFDGARLWESATHYGWSLAEVAALADSVYVSFYKGVGGLGGAALAGDPRFLAECAPWLVRHGAQPFHSYPYALAALDGLENRLPKLAAFRQRAITLAAAIGEIDGVFVTPRPPHVNGFHVYLPGSPDALRERHLECAAEHGDWLFGFFAPTSAQGQSVVEIRVTESTAAFTDAEVVHRIGAILGR</sequence>
<dbReference type="PANTHER" id="PTHR48097:SF9">
    <property type="entry name" value="L-THREONINE ALDOLASE"/>
    <property type="match status" value="1"/>
</dbReference>
<evidence type="ECO:0000313" key="6">
    <source>
        <dbReference type="Proteomes" id="UP001144280"/>
    </source>
</evidence>
<organism evidence="5 6">
    <name type="scientific">Phytohabitans aurantiacus</name>
    <dbReference type="NCBI Taxonomy" id="3016789"/>
    <lineage>
        <taxon>Bacteria</taxon>
        <taxon>Bacillati</taxon>
        <taxon>Actinomycetota</taxon>
        <taxon>Actinomycetes</taxon>
        <taxon>Micromonosporales</taxon>
        <taxon>Micromonosporaceae</taxon>
    </lineage>
</organism>
<dbReference type="InterPro" id="IPR015421">
    <property type="entry name" value="PyrdxlP-dep_Trfase_major"/>
</dbReference>
<evidence type="ECO:0000259" key="4">
    <source>
        <dbReference type="Pfam" id="PF01212"/>
    </source>
</evidence>
<dbReference type="Proteomes" id="UP001144280">
    <property type="component" value="Unassembled WGS sequence"/>
</dbReference>
<evidence type="ECO:0000313" key="5">
    <source>
        <dbReference type="EMBL" id="GLI02312.1"/>
    </source>
</evidence>
<dbReference type="Gene3D" id="3.40.640.10">
    <property type="entry name" value="Type I PLP-dependent aspartate aminotransferase-like (Major domain)"/>
    <property type="match status" value="1"/>
</dbReference>
<reference evidence="5" key="1">
    <citation type="submission" date="2022-12" db="EMBL/GenBank/DDBJ databases">
        <title>New Phytohabitans aurantiacus sp. RD004123 nov., an actinomycete isolated from soil.</title>
        <authorList>
            <person name="Triningsih D.W."/>
            <person name="Harunari E."/>
            <person name="Igarashi Y."/>
        </authorList>
    </citation>
    <scope>NUCLEOTIDE SEQUENCE</scope>
    <source>
        <strain evidence="5">RD004123</strain>
    </source>
</reference>
<dbReference type="InterPro" id="IPR015424">
    <property type="entry name" value="PyrdxlP-dep_Trfase"/>
</dbReference>
<proteinExistence type="inferred from homology"/>
<keyword evidence="6" id="KW-1185">Reference proteome</keyword>
<dbReference type="EMBL" id="BSDI01000058">
    <property type="protein sequence ID" value="GLI02312.1"/>
    <property type="molecule type" value="Genomic_DNA"/>
</dbReference>
<dbReference type="RefSeq" id="WP_281903804.1">
    <property type="nucleotide sequence ID" value="NZ_BSDI01000058.1"/>
</dbReference>
<dbReference type="Gene3D" id="3.90.1150.10">
    <property type="entry name" value="Aspartate Aminotransferase, domain 1"/>
    <property type="match status" value="1"/>
</dbReference>
<dbReference type="InterPro" id="IPR015422">
    <property type="entry name" value="PyrdxlP-dep_Trfase_small"/>
</dbReference>
<protein>
    <submittedName>
        <fullName evidence="5">Threonine aldolase</fullName>
    </submittedName>
</protein>
<dbReference type="SUPFAM" id="SSF53383">
    <property type="entry name" value="PLP-dependent transferases"/>
    <property type="match status" value="1"/>
</dbReference>
<name>A0ABQ5R6A5_9ACTN</name>
<accession>A0ABQ5R6A5</accession>
<evidence type="ECO:0000256" key="1">
    <source>
        <dbReference type="ARBA" id="ARBA00001933"/>
    </source>
</evidence>
<keyword evidence="3" id="KW-0663">Pyridoxal phosphate</keyword>
<evidence type="ECO:0000256" key="3">
    <source>
        <dbReference type="ARBA" id="ARBA00022898"/>
    </source>
</evidence>
<comment type="caution">
    <text evidence="5">The sequence shown here is derived from an EMBL/GenBank/DDBJ whole genome shotgun (WGS) entry which is preliminary data.</text>
</comment>
<comment type="cofactor">
    <cofactor evidence="1">
        <name>pyridoxal 5'-phosphate</name>
        <dbReference type="ChEBI" id="CHEBI:597326"/>
    </cofactor>
</comment>
<gene>
    <name evidence="5" type="ORF">Pa4123_75900</name>
</gene>
<feature type="domain" description="Aromatic amino acid beta-eliminating lyase/threonine aldolase" evidence="4">
    <location>
        <begin position="41"/>
        <end position="290"/>
    </location>
</feature>
<dbReference type="PANTHER" id="PTHR48097">
    <property type="entry name" value="L-THREONINE ALDOLASE-RELATED"/>
    <property type="match status" value="1"/>
</dbReference>